<dbReference type="PANTHER" id="PTHR11783">
    <property type="entry name" value="SULFOTRANSFERASE SULT"/>
    <property type="match status" value="1"/>
</dbReference>
<comment type="similarity">
    <text evidence="1">Belongs to the sulfotransferase 1 family.</text>
</comment>
<proteinExistence type="inferred from homology"/>
<dbReference type="Pfam" id="PF00685">
    <property type="entry name" value="Sulfotransfer_1"/>
    <property type="match status" value="1"/>
</dbReference>
<name>A0A210QUU3_MIZYE</name>
<dbReference type="Gene3D" id="3.40.50.300">
    <property type="entry name" value="P-loop containing nucleotide triphosphate hydrolases"/>
    <property type="match status" value="1"/>
</dbReference>
<dbReference type="GO" id="GO:0008146">
    <property type="term" value="F:sulfotransferase activity"/>
    <property type="evidence" value="ECO:0007669"/>
    <property type="project" value="InterPro"/>
</dbReference>
<comment type="caution">
    <text evidence="4">The sequence shown here is derived from an EMBL/GenBank/DDBJ whole genome shotgun (WGS) entry which is preliminary data.</text>
</comment>
<dbReference type="EMBL" id="NEDP02001786">
    <property type="protein sequence ID" value="OWF52504.1"/>
    <property type="molecule type" value="Genomic_DNA"/>
</dbReference>
<evidence type="ECO:0000259" key="3">
    <source>
        <dbReference type="Pfam" id="PF00685"/>
    </source>
</evidence>
<dbReference type="Proteomes" id="UP000242188">
    <property type="component" value="Unassembled WGS sequence"/>
</dbReference>
<organism evidence="4 5">
    <name type="scientific">Mizuhopecten yessoensis</name>
    <name type="common">Japanese scallop</name>
    <name type="synonym">Patinopecten yessoensis</name>
    <dbReference type="NCBI Taxonomy" id="6573"/>
    <lineage>
        <taxon>Eukaryota</taxon>
        <taxon>Metazoa</taxon>
        <taxon>Spiralia</taxon>
        <taxon>Lophotrochozoa</taxon>
        <taxon>Mollusca</taxon>
        <taxon>Bivalvia</taxon>
        <taxon>Autobranchia</taxon>
        <taxon>Pteriomorphia</taxon>
        <taxon>Pectinida</taxon>
        <taxon>Pectinoidea</taxon>
        <taxon>Pectinidae</taxon>
        <taxon>Mizuhopecten</taxon>
    </lineage>
</organism>
<keyword evidence="2 4" id="KW-0808">Transferase</keyword>
<gene>
    <name evidence="4" type="ORF">KP79_PYT06839</name>
</gene>
<dbReference type="InterPro" id="IPR027417">
    <property type="entry name" value="P-loop_NTPase"/>
</dbReference>
<protein>
    <submittedName>
        <fullName evidence="4">Sulfotransferase 1C3</fullName>
    </submittedName>
</protein>
<evidence type="ECO:0000313" key="5">
    <source>
        <dbReference type="Proteomes" id="UP000242188"/>
    </source>
</evidence>
<evidence type="ECO:0000256" key="2">
    <source>
        <dbReference type="ARBA" id="ARBA00022679"/>
    </source>
</evidence>
<dbReference type="SUPFAM" id="SSF52540">
    <property type="entry name" value="P-loop containing nucleoside triphosphate hydrolases"/>
    <property type="match status" value="1"/>
</dbReference>
<dbReference type="InterPro" id="IPR000863">
    <property type="entry name" value="Sulfotransferase_dom"/>
</dbReference>
<evidence type="ECO:0000256" key="1">
    <source>
        <dbReference type="ARBA" id="ARBA00005771"/>
    </source>
</evidence>
<dbReference type="AlphaFoldDB" id="A0A210QUU3"/>
<evidence type="ECO:0000313" key="4">
    <source>
        <dbReference type="EMBL" id="OWF52504.1"/>
    </source>
</evidence>
<accession>A0A210QUU3</accession>
<keyword evidence="5" id="KW-1185">Reference proteome</keyword>
<dbReference type="OrthoDB" id="205623at2759"/>
<sequence>MELVHKIDDQGNTIIFKRCLGRTFDRDTRGNVSDQLKAIASFQCRTDDVLLCTFPRSGTHWVFNMARMIQTKNLQYSGSPEMMEFQDIGIIDEMTSPRMFHTHLTYPFIPKAAKDGQLKIIYVIRNPKDAACSYFTFQSKIENTCYSGNLDGYVDAFLSEEFIGSGGSWFTHTREWNTAKLTNPNLKILCLRFEDLKQNLYQNIVKIADFLEVDREESFLKKVEQTVAFDNLKKQHATSAGESELWKHLGDKGRMPIYKKGIVGEWKNMLTVAQNEKFDKVYKEKMSDLADKMNFDYE</sequence>
<feature type="domain" description="Sulfotransferase" evidence="3">
    <location>
        <begin position="47"/>
        <end position="289"/>
    </location>
</feature>
<reference evidence="4 5" key="1">
    <citation type="journal article" date="2017" name="Nat. Ecol. Evol.">
        <title>Scallop genome provides insights into evolution of bilaterian karyotype and development.</title>
        <authorList>
            <person name="Wang S."/>
            <person name="Zhang J."/>
            <person name="Jiao W."/>
            <person name="Li J."/>
            <person name="Xun X."/>
            <person name="Sun Y."/>
            <person name="Guo X."/>
            <person name="Huan P."/>
            <person name="Dong B."/>
            <person name="Zhang L."/>
            <person name="Hu X."/>
            <person name="Sun X."/>
            <person name="Wang J."/>
            <person name="Zhao C."/>
            <person name="Wang Y."/>
            <person name="Wang D."/>
            <person name="Huang X."/>
            <person name="Wang R."/>
            <person name="Lv J."/>
            <person name="Li Y."/>
            <person name="Zhang Z."/>
            <person name="Liu B."/>
            <person name="Lu W."/>
            <person name="Hui Y."/>
            <person name="Liang J."/>
            <person name="Zhou Z."/>
            <person name="Hou R."/>
            <person name="Li X."/>
            <person name="Liu Y."/>
            <person name="Li H."/>
            <person name="Ning X."/>
            <person name="Lin Y."/>
            <person name="Zhao L."/>
            <person name="Xing Q."/>
            <person name="Dou J."/>
            <person name="Li Y."/>
            <person name="Mao J."/>
            <person name="Guo H."/>
            <person name="Dou H."/>
            <person name="Li T."/>
            <person name="Mu C."/>
            <person name="Jiang W."/>
            <person name="Fu Q."/>
            <person name="Fu X."/>
            <person name="Miao Y."/>
            <person name="Liu J."/>
            <person name="Yu Q."/>
            <person name="Li R."/>
            <person name="Liao H."/>
            <person name="Li X."/>
            <person name="Kong Y."/>
            <person name="Jiang Z."/>
            <person name="Chourrout D."/>
            <person name="Li R."/>
            <person name="Bao Z."/>
        </authorList>
    </citation>
    <scope>NUCLEOTIDE SEQUENCE [LARGE SCALE GENOMIC DNA]</scope>
    <source>
        <strain evidence="4 5">PY_sf001</strain>
    </source>
</reference>